<gene>
    <name evidence="1" type="ORF">LTR36_003939</name>
</gene>
<sequence length="278" mass="30980">MPPITAARQTLTCSQPGGVLIRHVTPSQRELDATSCVFNTAELLEKILVGLPATELLFRAQLVCKHFRTAIQDTLSLQHIMFLASDADAESHKTSASEPHEMPPCHIRYLANTAWPEDPPPGWFFLGVVQPDEARLISEFAGVREIYVAQPMATSLLLTEACPNTYSAYDWDVQREHRPVIKVHSGVKFKHVFASIQVFCGGWNCGNYSQGGDDSCEEHLDGNHAMQVDVGSARTLIPCWSVLHKWKVFEAKGLESDVEAWTTALKQQHSEWRSQPSS</sequence>
<name>A0AAV9JI41_9PEZI</name>
<evidence type="ECO:0000313" key="2">
    <source>
        <dbReference type="Proteomes" id="UP001324427"/>
    </source>
</evidence>
<reference evidence="1 2" key="1">
    <citation type="submission" date="2021-11" db="EMBL/GenBank/DDBJ databases">
        <title>Black yeast isolated from Biological Soil Crust.</title>
        <authorList>
            <person name="Kurbessoian T."/>
        </authorList>
    </citation>
    <scope>NUCLEOTIDE SEQUENCE [LARGE SCALE GENOMIC DNA]</scope>
    <source>
        <strain evidence="1 2">CCFEE 5522</strain>
    </source>
</reference>
<dbReference type="Gene3D" id="1.20.1280.50">
    <property type="match status" value="1"/>
</dbReference>
<evidence type="ECO:0008006" key="3">
    <source>
        <dbReference type="Google" id="ProtNLM"/>
    </source>
</evidence>
<dbReference type="AlphaFoldDB" id="A0AAV9JI41"/>
<dbReference type="InterPro" id="IPR036047">
    <property type="entry name" value="F-box-like_dom_sf"/>
</dbReference>
<keyword evidence="2" id="KW-1185">Reference proteome</keyword>
<proteinExistence type="predicted"/>
<comment type="caution">
    <text evidence="1">The sequence shown here is derived from an EMBL/GenBank/DDBJ whole genome shotgun (WGS) entry which is preliminary data.</text>
</comment>
<accession>A0AAV9JI41</accession>
<organism evidence="1 2">
    <name type="scientific">Oleoguttula mirabilis</name>
    <dbReference type="NCBI Taxonomy" id="1507867"/>
    <lineage>
        <taxon>Eukaryota</taxon>
        <taxon>Fungi</taxon>
        <taxon>Dikarya</taxon>
        <taxon>Ascomycota</taxon>
        <taxon>Pezizomycotina</taxon>
        <taxon>Dothideomycetes</taxon>
        <taxon>Dothideomycetidae</taxon>
        <taxon>Mycosphaerellales</taxon>
        <taxon>Teratosphaeriaceae</taxon>
        <taxon>Oleoguttula</taxon>
    </lineage>
</organism>
<protein>
    <recommendedName>
        <fullName evidence="3">F-box domain-containing protein</fullName>
    </recommendedName>
</protein>
<dbReference type="Proteomes" id="UP001324427">
    <property type="component" value="Unassembled WGS sequence"/>
</dbReference>
<dbReference type="SUPFAM" id="SSF81383">
    <property type="entry name" value="F-box domain"/>
    <property type="match status" value="1"/>
</dbReference>
<dbReference type="EMBL" id="JAVFHQ010000023">
    <property type="protein sequence ID" value="KAK4544690.1"/>
    <property type="molecule type" value="Genomic_DNA"/>
</dbReference>
<evidence type="ECO:0000313" key="1">
    <source>
        <dbReference type="EMBL" id="KAK4544690.1"/>
    </source>
</evidence>